<comment type="caution">
    <text evidence="1">The sequence shown here is derived from an EMBL/GenBank/DDBJ whole genome shotgun (WGS) entry which is preliminary data.</text>
</comment>
<sequence length="219" mass="22499">MAKLAGKAGNVFVASLLLEDCEDAWVSGTNGTASLETSLVKVGSGSAKCVISGASNGDVLVYETISSSDVSTYDHILAWVRTTATVAAADLRLLLDDTGGAVSPETMVDIPVVSLNAWTYCHCTEVSGSEMSGSSAATVIGLEMNANTAAFTVYLDDIRAAKDIAGIKTWTLDYTTDALETTDFSVSGVKAFIAGPSGWSGSFDGFKDGAPISIGSQIG</sequence>
<dbReference type="EMBL" id="LAZR01009306">
    <property type="protein sequence ID" value="KKM73413.1"/>
    <property type="molecule type" value="Genomic_DNA"/>
</dbReference>
<gene>
    <name evidence="1" type="ORF">LCGC14_1410680</name>
</gene>
<reference evidence="1" key="1">
    <citation type="journal article" date="2015" name="Nature">
        <title>Complex archaea that bridge the gap between prokaryotes and eukaryotes.</title>
        <authorList>
            <person name="Spang A."/>
            <person name="Saw J.H."/>
            <person name="Jorgensen S.L."/>
            <person name="Zaremba-Niedzwiedzka K."/>
            <person name="Martijn J."/>
            <person name="Lind A.E."/>
            <person name="van Eijk R."/>
            <person name="Schleper C."/>
            <person name="Guy L."/>
            <person name="Ettema T.J."/>
        </authorList>
    </citation>
    <scope>NUCLEOTIDE SEQUENCE</scope>
</reference>
<feature type="non-terminal residue" evidence="1">
    <location>
        <position position="219"/>
    </location>
</feature>
<evidence type="ECO:0000313" key="1">
    <source>
        <dbReference type="EMBL" id="KKM73413.1"/>
    </source>
</evidence>
<dbReference type="AlphaFoldDB" id="A0A0F9JUP1"/>
<protein>
    <submittedName>
        <fullName evidence="1">Uncharacterized protein</fullName>
    </submittedName>
</protein>
<dbReference type="Gene3D" id="2.60.120.260">
    <property type="entry name" value="Galactose-binding domain-like"/>
    <property type="match status" value="1"/>
</dbReference>
<proteinExistence type="predicted"/>
<name>A0A0F9JUP1_9ZZZZ</name>
<accession>A0A0F9JUP1</accession>
<organism evidence="1">
    <name type="scientific">marine sediment metagenome</name>
    <dbReference type="NCBI Taxonomy" id="412755"/>
    <lineage>
        <taxon>unclassified sequences</taxon>
        <taxon>metagenomes</taxon>
        <taxon>ecological metagenomes</taxon>
    </lineage>
</organism>